<dbReference type="PANTHER" id="PTHR10826:SF27">
    <property type="entry name" value="OS06G0326500 PROTEIN"/>
    <property type="match status" value="1"/>
</dbReference>
<dbReference type="SUPFAM" id="SSF54529">
    <property type="entry name" value="Mitochondrial glycoprotein MAM33-like"/>
    <property type="match status" value="1"/>
</dbReference>
<dbReference type="Gene3D" id="3.10.280.10">
    <property type="entry name" value="Mitochondrial glycoprotein"/>
    <property type="match status" value="1"/>
</dbReference>
<gene>
    <name evidence="2" type="ORF">Cni_G02853</name>
</gene>
<dbReference type="AlphaFoldDB" id="A0AAQ3JSU5"/>
<dbReference type="GO" id="GO:0005759">
    <property type="term" value="C:mitochondrial matrix"/>
    <property type="evidence" value="ECO:0007669"/>
    <property type="project" value="InterPro"/>
</dbReference>
<name>A0AAQ3JSU5_9LILI</name>
<evidence type="ECO:0000313" key="3">
    <source>
        <dbReference type="Proteomes" id="UP001327560"/>
    </source>
</evidence>
<evidence type="ECO:0000313" key="2">
    <source>
        <dbReference type="EMBL" id="WOK94151.1"/>
    </source>
</evidence>
<accession>A0AAQ3JSU5</accession>
<protein>
    <recommendedName>
        <fullName evidence="4">Mitochondrial glycoprotein</fullName>
    </recommendedName>
</protein>
<dbReference type="InterPro" id="IPR036561">
    <property type="entry name" value="MAM33_sf"/>
</dbReference>
<dbReference type="Pfam" id="PF02330">
    <property type="entry name" value="MAM33"/>
    <property type="match status" value="1"/>
</dbReference>
<dbReference type="PANTHER" id="PTHR10826">
    <property type="entry name" value="COMPLEMENT COMPONENT 1"/>
    <property type="match status" value="1"/>
</dbReference>
<organism evidence="2 3">
    <name type="scientific">Canna indica</name>
    <name type="common">Indian-shot</name>
    <dbReference type="NCBI Taxonomy" id="4628"/>
    <lineage>
        <taxon>Eukaryota</taxon>
        <taxon>Viridiplantae</taxon>
        <taxon>Streptophyta</taxon>
        <taxon>Embryophyta</taxon>
        <taxon>Tracheophyta</taxon>
        <taxon>Spermatophyta</taxon>
        <taxon>Magnoliopsida</taxon>
        <taxon>Liliopsida</taxon>
        <taxon>Zingiberales</taxon>
        <taxon>Cannaceae</taxon>
        <taxon>Canna</taxon>
    </lineage>
</organism>
<evidence type="ECO:0000256" key="1">
    <source>
        <dbReference type="SAM" id="MobiDB-lite"/>
    </source>
</evidence>
<dbReference type="Proteomes" id="UP001327560">
    <property type="component" value="Chromosome 1"/>
</dbReference>
<dbReference type="InterPro" id="IPR003428">
    <property type="entry name" value="MAM33"/>
</dbReference>
<proteinExistence type="predicted"/>
<feature type="region of interest" description="Disordered" evidence="1">
    <location>
        <begin position="129"/>
        <end position="151"/>
    </location>
</feature>
<feature type="compositionally biased region" description="Acidic residues" evidence="1">
    <location>
        <begin position="131"/>
        <end position="147"/>
    </location>
</feature>
<dbReference type="EMBL" id="CP136890">
    <property type="protein sequence ID" value="WOK94151.1"/>
    <property type="molecule type" value="Genomic_DNA"/>
</dbReference>
<evidence type="ECO:0008006" key="4">
    <source>
        <dbReference type="Google" id="ProtNLM"/>
    </source>
</evidence>
<keyword evidence="3" id="KW-1185">Reference proteome</keyword>
<sequence>MASSIATSLFRRSLRVHISSSSLLRQRRSLFTPSFIAASSSATTQQDLKPAPSRLFPRFASSKVSGDENLKRVLDSEIQCLQQSDNNDQEVEVPEHFPFDIVDTPGDQALILKREFSGENIQVTVLMNFDEQNDMEENDEDDEDDDKNENSMEPTLSLVVAIDKGEGPLLEFCCNLNADKLEIESMTLKKRDNLDDQSAYQGPEFLDLDENLQKSLHKYLEVRGIKSSQFDFLHEYMLNKDEREYLVWLKNMKEFIA</sequence>
<reference evidence="2 3" key="1">
    <citation type="submission" date="2023-10" db="EMBL/GenBank/DDBJ databases">
        <title>Chromosome-scale genome assembly provides insights into flower coloration mechanisms of Canna indica.</title>
        <authorList>
            <person name="Li C."/>
        </authorList>
    </citation>
    <scope>NUCLEOTIDE SEQUENCE [LARGE SCALE GENOMIC DNA]</scope>
    <source>
        <tissue evidence="2">Flower</tissue>
    </source>
</reference>